<dbReference type="PROSITE" id="PS51318">
    <property type="entry name" value="TAT"/>
    <property type="match status" value="1"/>
</dbReference>
<dbReference type="SUPFAM" id="SSF53822">
    <property type="entry name" value="Periplasmic binding protein-like I"/>
    <property type="match status" value="1"/>
</dbReference>
<evidence type="ECO:0000259" key="4">
    <source>
        <dbReference type="Pfam" id="PF13458"/>
    </source>
</evidence>
<dbReference type="EMBL" id="CP000267">
    <property type="protein sequence ID" value="ABD69756.1"/>
    <property type="molecule type" value="Genomic_DNA"/>
</dbReference>
<evidence type="ECO:0000313" key="6">
    <source>
        <dbReference type="Proteomes" id="UP000008332"/>
    </source>
</evidence>
<feature type="domain" description="Leucine-binding protein" evidence="4">
    <location>
        <begin position="54"/>
        <end position="360"/>
    </location>
</feature>
<dbReference type="Pfam" id="PF13458">
    <property type="entry name" value="Peripla_BP_6"/>
    <property type="match status" value="1"/>
</dbReference>
<dbReference type="HOGENOM" id="CLU_027128_7_2_4"/>
<dbReference type="InterPro" id="IPR028081">
    <property type="entry name" value="Leu-bd"/>
</dbReference>
<name>Q21WU7_ALBFT</name>
<dbReference type="OrthoDB" id="9777352at2"/>
<evidence type="ECO:0000256" key="3">
    <source>
        <dbReference type="SAM" id="SignalP"/>
    </source>
</evidence>
<dbReference type="KEGG" id="rfr:Rfer_2031"/>
<dbReference type="AlphaFoldDB" id="Q21WU7"/>
<evidence type="ECO:0000256" key="2">
    <source>
        <dbReference type="ARBA" id="ARBA00022729"/>
    </source>
</evidence>
<protein>
    <submittedName>
        <fullName evidence="5">Twin-arginine translocation pathway signal</fullName>
    </submittedName>
</protein>
<accession>Q21WU7</accession>
<comment type="similarity">
    <text evidence="1">Belongs to the leucine-binding protein family.</text>
</comment>
<keyword evidence="6" id="KW-1185">Reference proteome</keyword>
<dbReference type="eggNOG" id="COG0683">
    <property type="taxonomic scope" value="Bacteria"/>
</dbReference>
<gene>
    <name evidence="5" type="ordered locus">Rfer_2031</name>
</gene>
<reference evidence="6" key="1">
    <citation type="submission" date="2006-02" db="EMBL/GenBank/DDBJ databases">
        <title>Complete sequence of chromosome of Rhodoferax ferrireducens DSM 15236.</title>
        <authorList>
            <person name="Copeland A."/>
            <person name="Lucas S."/>
            <person name="Lapidus A."/>
            <person name="Barry K."/>
            <person name="Detter J.C."/>
            <person name="Glavina del Rio T."/>
            <person name="Hammon N."/>
            <person name="Israni S."/>
            <person name="Pitluck S."/>
            <person name="Brettin T."/>
            <person name="Bruce D."/>
            <person name="Han C."/>
            <person name="Tapia R."/>
            <person name="Gilna P."/>
            <person name="Kiss H."/>
            <person name="Schmutz J."/>
            <person name="Larimer F."/>
            <person name="Land M."/>
            <person name="Kyrpides N."/>
            <person name="Ivanova N."/>
            <person name="Richardson P."/>
        </authorList>
    </citation>
    <scope>NUCLEOTIDE SEQUENCE [LARGE SCALE GENOMIC DNA]</scope>
    <source>
        <strain evidence="6">ATCC BAA-621 / DSM 15236 / T118</strain>
    </source>
</reference>
<evidence type="ECO:0000313" key="5">
    <source>
        <dbReference type="EMBL" id="ABD69756.1"/>
    </source>
</evidence>
<keyword evidence="2 3" id="KW-0732">Signal</keyword>
<dbReference type="InterPro" id="IPR006311">
    <property type="entry name" value="TAT_signal"/>
</dbReference>
<dbReference type="Proteomes" id="UP000008332">
    <property type="component" value="Chromosome"/>
</dbReference>
<organism evidence="5 6">
    <name type="scientific">Albidiferax ferrireducens (strain ATCC BAA-621 / DSM 15236 / T118)</name>
    <name type="common">Rhodoferax ferrireducens</name>
    <dbReference type="NCBI Taxonomy" id="338969"/>
    <lineage>
        <taxon>Bacteria</taxon>
        <taxon>Pseudomonadati</taxon>
        <taxon>Pseudomonadota</taxon>
        <taxon>Betaproteobacteria</taxon>
        <taxon>Burkholderiales</taxon>
        <taxon>Comamonadaceae</taxon>
        <taxon>Rhodoferax</taxon>
    </lineage>
</organism>
<sequence>MRVYPSEWTRRSLLRGAVSLAACTAASAWPQSGKSAGAPRMLVVAQVVDNTPSQLDVSRDFLIGSRAAWQEVNKTGGVNGRSIQHLVLEVDGSSTSLRAALETIKKTANCVVLSGTAGDRAASQLVALLKQDQHDIAHVAPWLQNSDLDGDNRTFPIFASRQDQIAQAIKSLSLMGVPEMGAVYASEQEYSLYRDDVERASAALKIKLMSFKPGAGLAQVGKSLNADTPRILLFMGGTPELMQFTQSIDQQARQRYLVALADVNLQTLMQMGASRHTPIMATQVVPMVNSPSPLVKSYRQTLARLFDEPPTPQSLAGYIAARYTSAVLGTVEGVVTRQTTLQAFQQRHAVDLSGFRVSFNTQGRGGSYVTQSMLTPDGRLVG</sequence>
<feature type="signal peptide" evidence="3">
    <location>
        <begin position="1"/>
        <end position="28"/>
    </location>
</feature>
<evidence type="ECO:0000256" key="1">
    <source>
        <dbReference type="ARBA" id="ARBA00010062"/>
    </source>
</evidence>
<proteinExistence type="inferred from homology"/>
<dbReference type="Gene3D" id="3.40.50.2300">
    <property type="match status" value="2"/>
</dbReference>
<dbReference type="STRING" id="338969.Rfer_2031"/>
<feature type="chain" id="PRO_5004200533" evidence="3">
    <location>
        <begin position="29"/>
        <end position="382"/>
    </location>
</feature>
<dbReference type="InterPro" id="IPR028082">
    <property type="entry name" value="Peripla_BP_I"/>
</dbReference>